<accession>A0A8J4Y5D8</accession>
<dbReference type="Pfam" id="PF03221">
    <property type="entry name" value="HTH_Tnp_Tc5"/>
    <property type="match status" value="1"/>
</dbReference>
<evidence type="ECO:0000313" key="6">
    <source>
        <dbReference type="Proteomes" id="UP000770661"/>
    </source>
</evidence>
<dbReference type="SUPFAM" id="SSF46689">
    <property type="entry name" value="Homeodomain-like"/>
    <property type="match status" value="1"/>
</dbReference>
<organism evidence="5 6">
    <name type="scientific">Chionoecetes opilio</name>
    <name type="common">Atlantic snow crab</name>
    <name type="synonym">Cancer opilio</name>
    <dbReference type="NCBI Taxonomy" id="41210"/>
    <lineage>
        <taxon>Eukaryota</taxon>
        <taxon>Metazoa</taxon>
        <taxon>Ecdysozoa</taxon>
        <taxon>Arthropoda</taxon>
        <taxon>Crustacea</taxon>
        <taxon>Multicrustacea</taxon>
        <taxon>Malacostraca</taxon>
        <taxon>Eumalacostraca</taxon>
        <taxon>Eucarida</taxon>
        <taxon>Decapoda</taxon>
        <taxon>Pleocyemata</taxon>
        <taxon>Brachyura</taxon>
        <taxon>Eubrachyura</taxon>
        <taxon>Majoidea</taxon>
        <taxon>Majidae</taxon>
        <taxon>Chionoecetes</taxon>
    </lineage>
</organism>
<sequence length="114" mass="13164">MESAMRSCRERGMSASAASRLHKVPRKTLTDRLHGNAKGDCRMGSPTALSDEQEQTLCRYIEYMADRRFPLTVSQIITYAWYIGKSSWRNAFGPTGPCYGWWLQFKKRHPDTTR</sequence>
<feature type="compositionally biased region" description="Basic and acidic residues" evidence="3">
    <location>
        <begin position="28"/>
        <end position="41"/>
    </location>
</feature>
<feature type="region of interest" description="Disordered" evidence="3">
    <location>
        <begin position="1"/>
        <end position="48"/>
    </location>
</feature>
<dbReference type="Proteomes" id="UP000770661">
    <property type="component" value="Unassembled WGS sequence"/>
</dbReference>
<evidence type="ECO:0000256" key="2">
    <source>
        <dbReference type="ARBA" id="ARBA00023125"/>
    </source>
</evidence>
<dbReference type="Gene3D" id="1.10.10.60">
    <property type="entry name" value="Homeodomain-like"/>
    <property type="match status" value="1"/>
</dbReference>
<proteinExistence type="predicted"/>
<reference evidence="5" key="1">
    <citation type="submission" date="2020-07" db="EMBL/GenBank/DDBJ databases">
        <title>The High-quality genome of the commercially important snow crab, Chionoecetes opilio.</title>
        <authorList>
            <person name="Jeong J.-H."/>
            <person name="Ryu S."/>
        </authorList>
    </citation>
    <scope>NUCLEOTIDE SEQUENCE</scope>
    <source>
        <strain evidence="5">MADBK_172401_WGS</strain>
        <tissue evidence="5">Digestive gland</tissue>
    </source>
</reference>
<evidence type="ECO:0000313" key="5">
    <source>
        <dbReference type="EMBL" id="KAG0715175.1"/>
    </source>
</evidence>
<dbReference type="InterPro" id="IPR006600">
    <property type="entry name" value="HTH_CenpB_DNA-bd_dom"/>
</dbReference>
<name>A0A8J4Y5D8_CHIOP</name>
<keyword evidence="2" id="KW-0238">DNA-binding</keyword>
<comment type="caution">
    <text evidence="5">The sequence shown here is derived from an EMBL/GenBank/DDBJ whole genome shotgun (WGS) entry which is preliminary data.</text>
</comment>
<dbReference type="GO" id="GO:0005634">
    <property type="term" value="C:nucleus"/>
    <property type="evidence" value="ECO:0007669"/>
    <property type="project" value="UniProtKB-SubCell"/>
</dbReference>
<feature type="domain" description="HTH CENPB-type" evidence="4">
    <location>
        <begin position="51"/>
        <end position="111"/>
    </location>
</feature>
<dbReference type="InterPro" id="IPR009057">
    <property type="entry name" value="Homeodomain-like_sf"/>
</dbReference>
<dbReference type="OrthoDB" id="10031330at2759"/>
<gene>
    <name evidence="5" type="ORF">GWK47_012538</name>
</gene>
<evidence type="ECO:0000259" key="4">
    <source>
        <dbReference type="Pfam" id="PF03221"/>
    </source>
</evidence>
<dbReference type="EMBL" id="JACEEZ010019942">
    <property type="protein sequence ID" value="KAG0715175.1"/>
    <property type="molecule type" value="Genomic_DNA"/>
</dbReference>
<evidence type="ECO:0000256" key="3">
    <source>
        <dbReference type="SAM" id="MobiDB-lite"/>
    </source>
</evidence>
<dbReference type="AlphaFoldDB" id="A0A8J4Y5D8"/>
<evidence type="ECO:0000256" key="1">
    <source>
        <dbReference type="ARBA" id="ARBA00004123"/>
    </source>
</evidence>
<comment type="subcellular location">
    <subcellularLocation>
        <location evidence="1">Nucleus</location>
    </subcellularLocation>
</comment>
<keyword evidence="6" id="KW-1185">Reference proteome</keyword>
<dbReference type="GO" id="GO:0003677">
    <property type="term" value="F:DNA binding"/>
    <property type="evidence" value="ECO:0007669"/>
    <property type="project" value="UniProtKB-KW"/>
</dbReference>
<protein>
    <recommendedName>
        <fullName evidence="4">HTH CENPB-type domain-containing protein</fullName>
    </recommendedName>
</protein>